<accession>A0AAJ7DYQ7</accession>
<dbReference type="Proteomes" id="UP000695007">
    <property type="component" value="Unplaced"/>
</dbReference>
<evidence type="ECO:0000313" key="1">
    <source>
        <dbReference type="Proteomes" id="UP000695007"/>
    </source>
</evidence>
<dbReference type="KEGG" id="csol:105364965"/>
<keyword evidence="1" id="KW-1185">Reference proteome</keyword>
<sequence length="172" mass="20145">MENLPSEENCLTRIDDLNNKIQSNSQEFENVEFPIQSDEMNDHRLFDISTNPNEVHMNYELPLTYEQEEVCERKVQETESSNNAYKLMSLDDSYLFLKQPLSSVDINNSFSHFNMNNNYMEDPFLRLNELTSDFKDDKFSSFCHSDVTARLCNTPANIHTFYNTSPETIDLL</sequence>
<gene>
    <name evidence="2" type="primary">LOC105364965</name>
</gene>
<protein>
    <submittedName>
        <fullName evidence="2">Uncharacterized protein LOC105364965</fullName>
    </submittedName>
</protein>
<reference evidence="2" key="1">
    <citation type="submission" date="2025-08" db="UniProtKB">
        <authorList>
            <consortium name="RefSeq"/>
        </authorList>
    </citation>
    <scope>IDENTIFICATION</scope>
</reference>
<name>A0AAJ7DYQ7_9HYME</name>
<proteinExistence type="predicted"/>
<dbReference type="AlphaFoldDB" id="A0AAJ7DYQ7"/>
<dbReference type="RefSeq" id="XP_011501313.1">
    <property type="nucleotide sequence ID" value="XM_011503011.1"/>
</dbReference>
<evidence type="ECO:0000313" key="2">
    <source>
        <dbReference type="RefSeq" id="XP_011501313.1"/>
    </source>
</evidence>
<organism evidence="1 2">
    <name type="scientific">Ceratosolen solmsi marchali</name>
    <dbReference type="NCBI Taxonomy" id="326594"/>
    <lineage>
        <taxon>Eukaryota</taxon>
        <taxon>Metazoa</taxon>
        <taxon>Ecdysozoa</taxon>
        <taxon>Arthropoda</taxon>
        <taxon>Hexapoda</taxon>
        <taxon>Insecta</taxon>
        <taxon>Pterygota</taxon>
        <taxon>Neoptera</taxon>
        <taxon>Endopterygota</taxon>
        <taxon>Hymenoptera</taxon>
        <taxon>Apocrita</taxon>
        <taxon>Proctotrupomorpha</taxon>
        <taxon>Chalcidoidea</taxon>
        <taxon>Agaonidae</taxon>
        <taxon>Agaoninae</taxon>
        <taxon>Ceratosolen</taxon>
    </lineage>
</organism>
<dbReference type="GeneID" id="105364965"/>